<reference evidence="2 3" key="1">
    <citation type="journal article" date="2012" name="J. Bacteriol.">
        <title>Complete Genome Sequence of Paenibacillus mucilaginosus 3016, a Bacterium Functional as Microbial Fertilizer.</title>
        <authorList>
            <person name="Ma M."/>
            <person name="Wang Z."/>
            <person name="Li L."/>
            <person name="Jiang X."/>
            <person name="Guan D."/>
            <person name="Cao F."/>
            <person name="Chen H."/>
            <person name="Wang X."/>
            <person name="Shen D."/>
            <person name="Du B."/>
            <person name="Li J."/>
        </authorList>
    </citation>
    <scope>NUCLEOTIDE SEQUENCE [LARGE SCALE GENOMIC DNA]</scope>
    <source>
        <strain evidence="2 3">3016</strain>
    </source>
</reference>
<dbReference type="KEGG" id="pmq:PM3016_5655"/>
<dbReference type="InterPro" id="IPR048147">
    <property type="entry name" value="CBO0543-like"/>
</dbReference>
<dbReference type="Proteomes" id="UP000007523">
    <property type="component" value="Chromosome"/>
</dbReference>
<sequence length="187" mass="21453">MSRHPRLGGSLQIRTPIIRPAGERPMSLDHAFLLAIAVSAVAVLFFGIPRSQIREALISFTCFQALTWPVGFAITGLGWITYPVRIFPLATDLGFLFDYLFCPAVFTLFQVRYPQDRPLMVQGAYYAVYAVGVALLQSWVADHTGLIDFKRWTAYNSILLYLAEYWVARRYVIWFLRRWAPSLRGER</sequence>
<gene>
    <name evidence="2" type="ORF">PM3016_5655</name>
</gene>
<dbReference type="HOGENOM" id="CLU_119466_2_0_9"/>
<name>H6NKF2_9BACL</name>
<dbReference type="STRING" id="1116391.PM3016_5655"/>
<feature type="transmembrane region" description="Helical" evidence="1">
    <location>
        <begin position="93"/>
        <end position="111"/>
    </location>
</feature>
<proteinExistence type="predicted"/>
<feature type="transmembrane region" description="Helical" evidence="1">
    <location>
        <begin position="123"/>
        <end position="140"/>
    </location>
</feature>
<keyword evidence="1" id="KW-0472">Membrane</keyword>
<keyword evidence="1" id="KW-0812">Transmembrane</keyword>
<keyword evidence="3" id="KW-1185">Reference proteome</keyword>
<dbReference type="EMBL" id="CP003235">
    <property type="protein sequence ID" value="AFC32343.1"/>
    <property type="molecule type" value="Genomic_DNA"/>
</dbReference>
<feature type="transmembrane region" description="Helical" evidence="1">
    <location>
        <begin position="60"/>
        <end position="81"/>
    </location>
</feature>
<evidence type="ECO:0000256" key="1">
    <source>
        <dbReference type="SAM" id="Phobius"/>
    </source>
</evidence>
<feature type="transmembrane region" description="Helical" evidence="1">
    <location>
        <begin position="30"/>
        <end position="48"/>
    </location>
</feature>
<feature type="transmembrane region" description="Helical" evidence="1">
    <location>
        <begin position="152"/>
        <end position="168"/>
    </location>
</feature>
<organism evidence="2 3">
    <name type="scientific">Paenibacillus mucilaginosus 3016</name>
    <dbReference type="NCBI Taxonomy" id="1116391"/>
    <lineage>
        <taxon>Bacteria</taxon>
        <taxon>Bacillati</taxon>
        <taxon>Bacillota</taxon>
        <taxon>Bacilli</taxon>
        <taxon>Bacillales</taxon>
        <taxon>Paenibacillaceae</taxon>
        <taxon>Paenibacillus</taxon>
    </lineage>
</organism>
<dbReference type="AlphaFoldDB" id="H6NKF2"/>
<keyword evidence="1" id="KW-1133">Transmembrane helix</keyword>
<evidence type="ECO:0000313" key="2">
    <source>
        <dbReference type="EMBL" id="AFC32343.1"/>
    </source>
</evidence>
<accession>H6NKF2</accession>
<dbReference type="NCBIfam" id="NF041644">
    <property type="entry name" value="CBO0543_fam"/>
    <property type="match status" value="1"/>
</dbReference>
<protein>
    <submittedName>
        <fullName evidence="2">Uncharacterized protein</fullName>
    </submittedName>
</protein>
<evidence type="ECO:0000313" key="3">
    <source>
        <dbReference type="Proteomes" id="UP000007523"/>
    </source>
</evidence>
<dbReference type="RefSeq" id="WP_014371709.1">
    <property type="nucleotide sequence ID" value="NC_016935.1"/>
</dbReference>